<keyword evidence="4 9" id="KW-0762">Sugar transport</keyword>
<dbReference type="CDD" id="cd23110">
    <property type="entry name" value="GRP"/>
    <property type="match status" value="1"/>
</dbReference>
<feature type="transmembrane region" description="Helical" evidence="8">
    <location>
        <begin position="161"/>
        <end position="182"/>
    </location>
</feature>
<keyword evidence="5 8" id="KW-0812">Transmembrane</keyword>
<reference evidence="9 10" key="1">
    <citation type="submission" date="2019-01" db="EMBL/GenBank/DDBJ databases">
        <title>Weissella sp. nov., a novel lactic acid bacterium isolated from animal feces.</title>
        <authorList>
            <person name="Wang L.-T."/>
        </authorList>
    </citation>
    <scope>NUCLEOTIDE SEQUENCE [LARGE SCALE GENOMIC DNA]</scope>
    <source>
        <strain evidence="9 10">8H-2</strain>
    </source>
</reference>
<feature type="transmembrane region" description="Helical" evidence="8">
    <location>
        <begin position="266"/>
        <end position="288"/>
    </location>
</feature>
<dbReference type="InterPro" id="IPR037185">
    <property type="entry name" value="EmrE-like"/>
</dbReference>
<dbReference type="Pfam" id="PF06800">
    <property type="entry name" value="Sugar_transport"/>
    <property type="match status" value="1"/>
</dbReference>
<dbReference type="GO" id="GO:0015144">
    <property type="term" value="F:carbohydrate transmembrane transporter activity"/>
    <property type="evidence" value="ECO:0007669"/>
    <property type="project" value="InterPro"/>
</dbReference>
<gene>
    <name evidence="9" type="ORF">ESZ50_08600</name>
</gene>
<evidence type="ECO:0000256" key="2">
    <source>
        <dbReference type="ARBA" id="ARBA00006117"/>
    </source>
</evidence>
<evidence type="ECO:0000256" key="6">
    <source>
        <dbReference type="ARBA" id="ARBA00022989"/>
    </source>
</evidence>
<feature type="transmembrane region" description="Helical" evidence="8">
    <location>
        <begin position="239"/>
        <end position="260"/>
    </location>
</feature>
<feature type="transmembrane region" description="Helical" evidence="8">
    <location>
        <begin position="33"/>
        <end position="52"/>
    </location>
</feature>
<dbReference type="OrthoDB" id="1452595at2"/>
<dbReference type="PANTHER" id="PTHR16119">
    <property type="entry name" value="TRANSMEMBRANE PROTEIN 144"/>
    <property type="match status" value="1"/>
</dbReference>
<keyword evidence="6 8" id="KW-1133">Transmembrane helix</keyword>
<evidence type="ECO:0000256" key="3">
    <source>
        <dbReference type="ARBA" id="ARBA00022448"/>
    </source>
</evidence>
<keyword evidence="3" id="KW-0813">Transport</keyword>
<accession>A0A6C2C3T7</accession>
<keyword evidence="7 8" id="KW-0472">Membrane</keyword>
<evidence type="ECO:0000256" key="4">
    <source>
        <dbReference type="ARBA" id="ARBA00022597"/>
    </source>
</evidence>
<sequence>MSILIALIPAIAWGSVGIVTTKMGGSAAQGTLGMTLGALVFGLGTMFIYVLPAAGSDYAFNPRIWIVGGVSGLFWAVGTAGQFIGFKKLGVSIGNPISTAGQIIFNAIMAAAVLGDWKTSRMWIFGLIAIAMVVLGAYFTSIPDANAPKKMNAEFSWSAGLLAMFISTLGYMMYFVFPNLLAKIGYISASLKAGPSGSADGLYYMTSIVGPQSIGQVVGALIIVIFFMKEKELFAKATWRNMITGVVWAIGNVFMFISAANPNIGQATAATLSQMGIIVGTFGSIWILGERKSRRQMVFIVIGVILVALGGIMISKLASL</sequence>
<protein>
    <submittedName>
        <fullName evidence="9">Glucose transporter</fullName>
    </submittedName>
</protein>
<evidence type="ECO:0000256" key="5">
    <source>
        <dbReference type="ARBA" id="ARBA00022692"/>
    </source>
</evidence>
<feature type="transmembrane region" description="Helical" evidence="8">
    <location>
        <begin position="122"/>
        <end position="140"/>
    </location>
</feature>
<comment type="subcellular location">
    <subcellularLocation>
        <location evidence="1">Cell membrane</location>
        <topology evidence="1">Multi-pass membrane protein</topology>
    </subcellularLocation>
</comment>
<dbReference type="InterPro" id="IPR010651">
    <property type="entry name" value="Sugar_transport"/>
</dbReference>
<feature type="transmembrane region" description="Helical" evidence="8">
    <location>
        <begin position="297"/>
        <end position="318"/>
    </location>
</feature>
<dbReference type="Proteomes" id="UP000371977">
    <property type="component" value="Unassembled WGS sequence"/>
</dbReference>
<proteinExistence type="inferred from homology"/>
<organism evidence="9 10">
    <name type="scientific">Weissella muntiaci</name>
    <dbReference type="NCBI Taxonomy" id="2508881"/>
    <lineage>
        <taxon>Bacteria</taxon>
        <taxon>Bacillati</taxon>
        <taxon>Bacillota</taxon>
        <taxon>Bacilli</taxon>
        <taxon>Lactobacillales</taxon>
        <taxon>Lactobacillaceae</taxon>
        <taxon>Weissella</taxon>
    </lineage>
</organism>
<evidence type="ECO:0000256" key="1">
    <source>
        <dbReference type="ARBA" id="ARBA00004651"/>
    </source>
</evidence>
<dbReference type="AlphaFoldDB" id="A0A6C2C3T7"/>
<dbReference type="PANTHER" id="PTHR16119:SF17">
    <property type="entry name" value="TRANSMEMBRANE PROTEIN 144"/>
    <property type="match status" value="1"/>
</dbReference>
<evidence type="ECO:0000256" key="7">
    <source>
        <dbReference type="ARBA" id="ARBA00023136"/>
    </source>
</evidence>
<dbReference type="RefSeq" id="WP_148623159.1">
    <property type="nucleotide sequence ID" value="NZ_SDGZ01000020.1"/>
</dbReference>
<feature type="transmembrane region" description="Helical" evidence="8">
    <location>
        <begin position="202"/>
        <end position="227"/>
    </location>
</feature>
<dbReference type="GO" id="GO:0005886">
    <property type="term" value="C:plasma membrane"/>
    <property type="evidence" value="ECO:0007669"/>
    <property type="project" value="UniProtKB-SubCell"/>
</dbReference>
<comment type="similarity">
    <text evidence="2">Belongs to the GRP transporter (TC 2.A.7.5) family.</text>
</comment>
<dbReference type="SUPFAM" id="SSF103481">
    <property type="entry name" value="Multidrug resistance efflux transporter EmrE"/>
    <property type="match status" value="1"/>
</dbReference>
<evidence type="ECO:0000313" key="9">
    <source>
        <dbReference type="EMBL" id="TYC48412.1"/>
    </source>
</evidence>
<evidence type="ECO:0000313" key="10">
    <source>
        <dbReference type="Proteomes" id="UP000371977"/>
    </source>
</evidence>
<evidence type="ECO:0000256" key="8">
    <source>
        <dbReference type="SAM" id="Phobius"/>
    </source>
</evidence>
<name>A0A6C2C3T7_9LACO</name>
<comment type="caution">
    <text evidence="9">The sequence shown here is derived from an EMBL/GenBank/DDBJ whole genome shotgun (WGS) entry which is preliminary data.</text>
</comment>
<feature type="transmembrane region" description="Helical" evidence="8">
    <location>
        <begin position="64"/>
        <end position="86"/>
    </location>
</feature>
<dbReference type="EMBL" id="SDGZ01000020">
    <property type="protein sequence ID" value="TYC48412.1"/>
    <property type="molecule type" value="Genomic_DNA"/>
</dbReference>
<keyword evidence="10" id="KW-1185">Reference proteome</keyword>